<evidence type="ECO:0008006" key="4">
    <source>
        <dbReference type="Google" id="ProtNLM"/>
    </source>
</evidence>
<name>A0A9X3X409_9BACT</name>
<keyword evidence="1" id="KW-0812">Transmembrane</keyword>
<accession>A0A9X3X409</accession>
<evidence type="ECO:0000313" key="3">
    <source>
        <dbReference type="Proteomes" id="UP001151081"/>
    </source>
</evidence>
<dbReference type="EMBL" id="JAGTJJ010000003">
    <property type="protein sequence ID" value="MDC3981026.1"/>
    <property type="molecule type" value="Genomic_DNA"/>
</dbReference>
<evidence type="ECO:0000256" key="1">
    <source>
        <dbReference type="SAM" id="Phobius"/>
    </source>
</evidence>
<organism evidence="2 3">
    <name type="scientific">Polyangium jinanense</name>
    <dbReference type="NCBI Taxonomy" id="2829994"/>
    <lineage>
        <taxon>Bacteria</taxon>
        <taxon>Pseudomonadati</taxon>
        <taxon>Myxococcota</taxon>
        <taxon>Polyangia</taxon>
        <taxon>Polyangiales</taxon>
        <taxon>Polyangiaceae</taxon>
        <taxon>Polyangium</taxon>
    </lineage>
</organism>
<comment type="caution">
    <text evidence="2">The sequence shown here is derived from an EMBL/GenBank/DDBJ whole genome shotgun (WGS) entry which is preliminary data.</text>
</comment>
<dbReference type="InterPro" id="IPR036259">
    <property type="entry name" value="MFS_trans_sf"/>
</dbReference>
<keyword evidence="1" id="KW-0472">Membrane</keyword>
<proteinExistence type="predicted"/>
<feature type="transmembrane region" description="Helical" evidence="1">
    <location>
        <begin position="250"/>
        <end position="271"/>
    </location>
</feature>
<keyword evidence="3" id="KW-1185">Reference proteome</keyword>
<evidence type="ECO:0000313" key="2">
    <source>
        <dbReference type="EMBL" id="MDC3981026.1"/>
    </source>
</evidence>
<reference evidence="2 3" key="1">
    <citation type="submission" date="2021-04" db="EMBL/GenBank/DDBJ databases">
        <title>Genome analysis of Polyangium sp.</title>
        <authorList>
            <person name="Li Y."/>
            <person name="Wang J."/>
        </authorList>
    </citation>
    <scope>NUCLEOTIDE SEQUENCE [LARGE SCALE GENOMIC DNA]</scope>
    <source>
        <strain evidence="2 3">SDU14</strain>
    </source>
</reference>
<sequence>MAGPCQTHPGTNATHECTQCGALHCTPCLKRLVTEQNARPLTMCPRCGALARSLPEPERPERDDFALALRRPFDEEGLFLVAALSVPYWLTAIPVASVSTFFNVIYLGTLSAVYFQIVEHVGRDAPGLPFSASFTSRWDLFLSFLRGLVCVLGGFWPAILSEILLPGNVYLTLALALVGIAVTPAVILAIAMTGHTINGLWPVAWVAIVSHSPGAYGKLLGLFVASTAAGMAAILLAAYTVGLIPFFGPYLVGVVITTAAVVQSTLVGTWVRRHAWAPPED</sequence>
<feature type="transmembrane region" description="Helical" evidence="1">
    <location>
        <begin position="219"/>
        <end position="244"/>
    </location>
</feature>
<protein>
    <recommendedName>
        <fullName evidence="4">B box-type domain-containing protein</fullName>
    </recommendedName>
</protein>
<dbReference type="Proteomes" id="UP001151081">
    <property type="component" value="Unassembled WGS sequence"/>
</dbReference>
<dbReference type="AlphaFoldDB" id="A0A9X3X409"/>
<dbReference type="RefSeq" id="WP_272458437.1">
    <property type="nucleotide sequence ID" value="NZ_JAGTJJ010000003.1"/>
</dbReference>
<dbReference type="SUPFAM" id="SSF103473">
    <property type="entry name" value="MFS general substrate transporter"/>
    <property type="match status" value="1"/>
</dbReference>
<gene>
    <name evidence="2" type="ORF">KEG57_10990</name>
</gene>
<feature type="transmembrane region" description="Helical" evidence="1">
    <location>
        <begin position="171"/>
        <end position="191"/>
    </location>
</feature>
<keyword evidence="1" id="KW-1133">Transmembrane helix</keyword>
<feature type="transmembrane region" description="Helical" evidence="1">
    <location>
        <begin position="138"/>
        <end position="159"/>
    </location>
</feature>